<dbReference type="GO" id="GO:0016787">
    <property type="term" value="F:hydrolase activity"/>
    <property type="evidence" value="ECO:0007669"/>
    <property type="project" value="UniProtKB-KW"/>
</dbReference>
<dbReference type="InterPro" id="IPR012338">
    <property type="entry name" value="Beta-lactam/transpept-like"/>
</dbReference>
<feature type="chain" id="PRO_5041910007" evidence="1">
    <location>
        <begin position="31"/>
        <end position="393"/>
    </location>
</feature>
<evidence type="ECO:0000259" key="2">
    <source>
        <dbReference type="Pfam" id="PF00144"/>
    </source>
</evidence>
<dbReference type="InterPro" id="IPR050491">
    <property type="entry name" value="AmpC-like"/>
</dbReference>
<dbReference type="RefSeq" id="WP_114933867.1">
    <property type="nucleotide sequence ID" value="NZ_CP030930.1"/>
</dbReference>
<dbReference type="AlphaFoldDB" id="A0AAD0QAN3"/>
<evidence type="ECO:0000313" key="3">
    <source>
        <dbReference type="EMBL" id="AXI75493.1"/>
    </source>
</evidence>
<feature type="signal peptide" evidence="1">
    <location>
        <begin position="1"/>
        <end position="30"/>
    </location>
</feature>
<dbReference type="EMBL" id="CP101397">
    <property type="protein sequence ID" value="UTR79878.1"/>
    <property type="molecule type" value="Genomic_DNA"/>
</dbReference>
<feature type="domain" description="Beta-lactamase-related" evidence="2">
    <location>
        <begin position="50"/>
        <end position="378"/>
    </location>
</feature>
<sequence length="393" mass="41899">MGRTKTASRLRKGVLVIAAVSLVGSATTIAAVADTPREATARAGGSTALQRSLDALVAQERFPAAFAWVRKDGRTSSLVSGSARLGGKVPVPRDGYVRAGSNTKTFTAVVVLQLVAEGKVELDEPIETYLPGVVRGQGIDGRKITVRQLLQHTSGLPNYTEHIGLEDFEKVQHTFFQPHDLLTAALAHPADFAPGTKWKYSNTNYLLAGMLIEKVTERPVQEQITERVIRKAGLRHTSWPQPGDQTLPRPHARGYALSSVENGKVIDATRMDPSWGGAAGQLISTPSDLAKFARQLLDGKLLAPAQLAEMRKTVDAPLMPGWRYGLGVFSIPLSCGGEYWGHGGDIDGYETRGGATDDGRAVGLAVTALPGTFGDAEKSAKAVMSATDTAFCN</sequence>
<name>A0AAD0QAN3_9ACTN</name>
<accession>A0AAD0QAN3</accession>
<proteinExistence type="predicted"/>
<keyword evidence="3" id="KW-0378">Hydrolase</keyword>
<dbReference type="Gene3D" id="3.40.710.10">
    <property type="entry name" value="DD-peptidase/beta-lactamase superfamily"/>
    <property type="match status" value="1"/>
</dbReference>
<evidence type="ECO:0000313" key="4">
    <source>
        <dbReference type="EMBL" id="UTR79878.1"/>
    </source>
</evidence>
<dbReference type="PANTHER" id="PTHR46825">
    <property type="entry name" value="D-ALANYL-D-ALANINE-CARBOXYPEPTIDASE/ENDOPEPTIDASE AMPH"/>
    <property type="match status" value="1"/>
</dbReference>
<dbReference type="Proteomes" id="UP000253779">
    <property type="component" value="Chromosome"/>
</dbReference>
<dbReference type="InterPro" id="IPR001466">
    <property type="entry name" value="Beta-lactam-related"/>
</dbReference>
<evidence type="ECO:0000313" key="6">
    <source>
        <dbReference type="Proteomes" id="UP001058236"/>
    </source>
</evidence>
<dbReference type="Proteomes" id="UP001058236">
    <property type="component" value="Chromosome"/>
</dbReference>
<protein>
    <submittedName>
        <fullName evidence="4">Beta-lactamase family protein</fullName>
    </submittedName>
    <submittedName>
        <fullName evidence="3">Class A beta-lactamase-related serine hydrolase</fullName>
    </submittedName>
</protein>
<gene>
    <name evidence="3" type="ORF">DTW94_32375</name>
    <name evidence="4" type="ORF">NLU04_16080</name>
</gene>
<reference evidence="4" key="2">
    <citation type="submission" date="2022-07" db="EMBL/GenBank/DDBJ databases">
        <title>Genomic of Streptomyces cavourensis F2.</title>
        <authorList>
            <person name="Hu S."/>
            <person name="Liang W."/>
        </authorList>
    </citation>
    <scope>NUCLEOTIDE SEQUENCE</scope>
    <source>
        <strain evidence="4">F2</strain>
    </source>
</reference>
<keyword evidence="1" id="KW-0732">Signal</keyword>
<keyword evidence="6" id="KW-1185">Reference proteome</keyword>
<dbReference type="Pfam" id="PF00144">
    <property type="entry name" value="Beta-lactamase"/>
    <property type="match status" value="1"/>
</dbReference>
<organism evidence="3 5">
    <name type="scientific">Streptomyces cavourensis</name>
    <dbReference type="NCBI Taxonomy" id="67258"/>
    <lineage>
        <taxon>Bacteria</taxon>
        <taxon>Bacillati</taxon>
        <taxon>Actinomycetota</taxon>
        <taxon>Actinomycetes</taxon>
        <taxon>Kitasatosporales</taxon>
        <taxon>Streptomycetaceae</taxon>
        <taxon>Streptomyces</taxon>
    </lineage>
</organism>
<reference evidence="3 5" key="1">
    <citation type="submission" date="2018-07" db="EMBL/GenBank/DDBJ databases">
        <title>Complete genome sequence of soil actinomycete Streptomyces cavourensis tj430.</title>
        <authorList>
            <person name="Wang P."/>
            <person name="Huang Y."/>
        </authorList>
    </citation>
    <scope>NUCLEOTIDE SEQUENCE [LARGE SCALE GENOMIC DNA]</scope>
    <source>
        <strain evidence="3 5">TJ430</strain>
    </source>
</reference>
<evidence type="ECO:0000313" key="5">
    <source>
        <dbReference type="Proteomes" id="UP000253779"/>
    </source>
</evidence>
<dbReference type="EMBL" id="CP030930">
    <property type="protein sequence ID" value="AXI75493.1"/>
    <property type="molecule type" value="Genomic_DNA"/>
</dbReference>
<dbReference type="PANTHER" id="PTHR46825:SF7">
    <property type="entry name" value="D-ALANYL-D-ALANINE CARBOXYPEPTIDASE"/>
    <property type="match status" value="1"/>
</dbReference>
<dbReference type="SUPFAM" id="SSF56601">
    <property type="entry name" value="beta-lactamase/transpeptidase-like"/>
    <property type="match status" value="1"/>
</dbReference>
<evidence type="ECO:0000256" key="1">
    <source>
        <dbReference type="SAM" id="SignalP"/>
    </source>
</evidence>